<keyword evidence="12" id="KW-1185">Reference proteome</keyword>
<evidence type="ECO:0000256" key="5">
    <source>
        <dbReference type="ARBA" id="ARBA00022741"/>
    </source>
</evidence>
<evidence type="ECO:0000256" key="2">
    <source>
        <dbReference type="ARBA" id="ARBA00012438"/>
    </source>
</evidence>
<dbReference type="AlphaFoldDB" id="A0A136Q5D3"/>
<dbReference type="STRING" id="626937.HMPREF3293_01345"/>
<evidence type="ECO:0000256" key="6">
    <source>
        <dbReference type="ARBA" id="ARBA00022777"/>
    </source>
</evidence>
<dbReference type="InterPro" id="IPR036890">
    <property type="entry name" value="HATPase_C_sf"/>
</dbReference>
<dbReference type="EC" id="2.7.13.3" evidence="2"/>
<dbReference type="InterPro" id="IPR003018">
    <property type="entry name" value="GAF"/>
</dbReference>
<dbReference type="Gene3D" id="3.40.50.300">
    <property type="entry name" value="P-loop containing nucleotide triphosphate hydrolases"/>
    <property type="match status" value="1"/>
</dbReference>
<name>A0A136Q5D3_9FIRM</name>
<dbReference type="PANTHER" id="PTHR41523:SF8">
    <property type="entry name" value="ETHYLENE RESPONSE SENSOR PROTEIN"/>
    <property type="match status" value="1"/>
</dbReference>
<evidence type="ECO:0000256" key="4">
    <source>
        <dbReference type="ARBA" id="ARBA00022679"/>
    </source>
</evidence>
<accession>A0A136Q5D3</accession>
<dbReference type="SMART" id="SM00065">
    <property type="entry name" value="GAF"/>
    <property type="match status" value="1"/>
</dbReference>
<evidence type="ECO:0000256" key="8">
    <source>
        <dbReference type="ARBA" id="ARBA00023012"/>
    </source>
</evidence>
<evidence type="ECO:0000259" key="9">
    <source>
        <dbReference type="PROSITE" id="PS50109"/>
    </source>
</evidence>
<dbReference type="InterPro" id="IPR003594">
    <property type="entry name" value="HATPase_dom"/>
</dbReference>
<dbReference type="Proteomes" id="UP000070366">
    <property type="component" value="Unassembled WGS sequence"/>
</dbReference>
<keyword evidence="7" id="KW-0067">ATP-binding</keyword>
<dbReference type="GO" id="GO:0016887">
    <property type="term" value="F:ATP hydrolysis activity"/>
    <property type="evidence" value="ECO:0007669"/>
    <property type="project" value="InterPro"/>
</dbReference>
<dbReference type="Pfam" id="PF00005">
    <property type="entry name" value="ABC_tran"/>
    <property type="match status" value="1"/>
</dbReference>
<dbReference type="GO" id="GO:0005524">
    <property type="term" value="F:ATP binding"/>
    <property type="evidence" value="ECO:0007669"/>
    <property type="project" value="UniProtKB-KW"/>
</dbReference>
<dbReference type="InterPro" id="IPR005467">
    <property type="entry name" value="His_kinase_dom"/>
</dbReference>
<comment type="catalytic activity">
    <reaction evidence="1">
        <text>ATP + protein L-histidine = ADP + protein N-phospho-L-histidine.</text>
        <dbReference type="EC" id="2.7.13.3"/>
    </reaction>
</comment>
<reference evidence="11 12" key="1">
    <citation type="submission" date="2016-02" db="EMBL/GenBank/DDBJ databases">
        <authorList>
            <person name="Wen L."/>
            <person name="He K."/>
            <person name="Yang H."/>
        </authorList>
    </citation>
    <scope>NUCLEOTIDE SEQUENCE [LARGE SCALE GENOMIC DNA]</scope>
    <source>
        <strain evidence="11 12">DSM 22607</strain>
    </source>
</reference>
<feature type="domain" description="Histidine kinase" evidence="9">
    <location>
        <begin position="417"/>
        <end position="608"/>
    </location>
</feature>
<dbReference type="PROSITE" id="PS50109">
    <property type="entry name" value="HIS_KIN"/>
    <property type="match status" value="1"/>
</dbReference>
<dbReference type="RefSeq" id="WP_066521015.1">
    <property type="nucleotide sequence ID" value="NZ_CABMOF010000004.1"/>
</dbReference>
<dbReference type="PANTHER" id="PTHR41523">
    <property type="entry name" value="TWO-COMPONENT SYSTEM SENSOR PROTEIN"/>
    <property type="match status" value="1"/>
</dbReference>
<dbReference type="Pfam" id="PF02518">
    <property type="entry name" value="HATPase_c"/>
    <property type="match status" value="1"/>
</dbReference>
<keyword evidence="5" id="KW-0547">Nucleotide-binding</keyword>
<dbReference type="Pfam" id="PF07568">
    <property type="entry name" value="HisKA_2"/>
    <property type="match status" value="1"/>
</dbReference>
<keyword evidence="8" id="KW-0902">Two-component regulatory system</keyword>
<dbReference type="PATRIC" id="fig|626937.4.peg.1327"/>
<dbReference type="GO" id="GO:0000160">
    <property type="term" value="P:phosphorelay signal transduction system"/>
    <property type="evidence" value="ECO:0007669"/>
    <property type="project" value="UniProtKB-KW"/>
</dbReference>
<dbReference type="SUPFAM" id="SSF55874">
    <property type="entry name" value="ATPase domain of HSP90 chaperone/DNA topoisomerase II/histidine kinase"/>
    <property type="match status" value="1"/>
</dbReference>
<organism evidence="11 12">
    <name type="scientific">Christensenella minuta</name>
    <dbReference type="NCBI Taxonomy" id="626937"/>
    <lineage>
        <taxon>Bacteria</taxon>
        <taxon>Bacillati</taxon>
        <taxon>Bacillota</taxon>
        <taxon>Clostridia</taxon>
        <taxon>Christensenellales</taxon>
        <taxon>Christensenellaceae</taxon>
        <taxon>Christensenella</taxon>
    </lineage>
</organism>
<evidence type="ECO:0000256" key="7">
    <source>
        <dbReference type="ARBA" id="ARBA00022840"/>
    </source>
</evidence>
<dbReference type="EMBL" id="LSZW01000055">
    <property type="protein sequence ID" value="KXK65852.1"/>
    <property type="molecule type" value="Genomic_DNA"/>
</dbReference>
<keyword evidence="3" id="KW-0597">Phosphoprotein</keyword>
<dbReference type="InterPro" id="IPR011495">
    <property type="entry name" value="Sig_transdc_His_kin_sub2_dim/P"/>
</dbReference>
<dbReference type="KEGG" id="cmiu:B1H56_12385"/>
<keyword evidence="4" id="KW-0808">Transferase</keyword>
<evidence type="ECO:0000313" key="11">
    <source>
        <dbReference type="EMBL" id="KXK65852.1"/>
    </source>
</evidence>
<dbReference type="SUPFAM" id="SSF55781">
    <property type="entry name" value="GAF domain-like"/>
    <property type="match status" value="1"/>
</dbReference>
<dbReference type="PROSITE" id="PS50893">
    <property type="entry name" value="ABC_TRANSPORTER_2"/>
    <property type="match status" value="1"/>
</dbReference>
<dbReference type="SUPFAM" id="SSF52540">
    <property type="entry name" value="P-loop containing nucleoside triphosphate hydrolases"/>
    <property type="match status" value="1"/>
</dbReference>
<dbReference type="OrthoDB" id="9767435at2"/>
<evidence type="ECO:0000256" key="3">
    <source>
        <dbReference type="ARBA" id="ARBA00022553"/>
    </source>
</evidence>
<comment type="caution">
    <text evidence="11">The sequence shown here is derived from an EMBL/GenBank/DDBJ whole genome shotgun (WGS) entry which is preliminary data.</text>
</comment>
<dbReference type="GO" id="GO:0004673">
    <property type="term" value="F:protein histidine kinase activity"/>
    <property type="evidence" value="ECO:0007669"/>
    <property type="project" value="UniProtKB-EC"/>
</dbReference>
<evidence type="ECO:0000313" key="12">
    <source>
        <dbReference type="Proteomes" id="UP000070366"/>
    </source>
</evidence>
<dbReference type="Gene3D" id="3.30.450.40">
    <property type="match status" value="1"/>
</dbReference>
<evidence type="ECO:0000256" key="1">
    <source>
        <dbReference type="ARBA" id="ARBA00000085"/>
    </source>
</evidence>
<evidence type="ECO:0000259" key="10">
    <source>
        <dbReference type="PROSITE" id="PS50893"/>
    </source>
</evidence>
<sequence>MEKYNFRIRNLSAVRFQKQIIDHIDFDLREGEVHTVIGTTATDVSDFVDILEGGNSNISGNIIIGEKEYDAGDIGKWTKEIDHIRHENTLYDNLSIVHNLYLISRPFFLLNKKKYVKLCQKLLDHFDIHIDAETKVDMLTHEQKNIIELLRLYLCSKSTIVLHETLDYMDYAYYLKFQQIISKMQGEGKSFLYVTSKFEDIFKLSDRISFLSKGRISGTYLAEEVKKDPTKTMCLMSGWENFMVEENQHEEIHEMIDAIFKGTEILTSSYELRDVLVFIADNLAKHIQAKHCVIYIIDEMANNIIDTINNDDIAGKKYRLKSDFVERLAKCDTNKFFFANCTHEERKNYFEEENDTKSLMGVPIIHKAKVVGLIQVSYDKYYMYTEKDLMYIATMKNEIVLAIENSRLMGRSALLQESHHRIKNNLQIIISLLYMQKNNLRKSKEAEWSDAIDTTIYRIKSIAAVHDMLSNEKMKSSIVNLRKIITEIVKLYKTPRISLVLELDDAFMPYNKAASAALVINELINNCVKHAFGSSGEGIVRVVCRDGDEEIRMSVIDNGKGADEQKLHRKGGLGISIVESIVSGDFKGKIEYRVDHGTTVDIVFPKHIIYDGGGHGK</sequence>
<proteinExistence type="predicted"/>
<dbReference type="InterPro" id="IPR003439">
    <property type="entry name" value="ABC_transporter-like_ATP-bd"/>
</dbReference>
<feature type="domain" description="ABC transporter" evidence="10">
    <location>
        <begin position="6"/>
        <end position="238"/>
    </location>
</feature>
<gene>
    <name evidence="11" type="ORF">HMPREF3293_01345</name>
</gene>
<dbReference type="SMART" id="SM00387">
    <property type="entry name" value="HATPase_c"/>
    <property type="match status" value="1"/>
</dbReference>
<dbReference type="InterPro" id="IPR027417">
    <property type="entry name" value="P-loop_NTPase"/>
</dbReference>
<protein>
    <recommendedName>
        <fullName evidence="2">histidine kinase</fullName>
        <ecNumber evidence="2">2.7.13.3</ecNumber>
    </recommendedName>
</protein>
<keyword evidence="6 11" id="KW-0418">Kinase</keyword>
<dbReference type="Gene3D" id="3.30.565.10">
    <property type="entry name" value="Histidine kinase-like ATPase, C-terminal domain"/>
    <property type="match status" value="1"/>
</dbReference>
<dbReference type="InterPro" id="IPR029016">
    <property type="entry name" value="GAF-like_dom_sf"/>
</dbReference>